<evidence type="ECO:0000256" key="1">
    <source>
        <dbReference type="SAM" id="SignalP"/>
    </source>
</evidence>
<keyword evidence="3" id="KW-1185">Reference proteome</keyword>
<evidence type="ECO:0000313" key="2">
    <source>
        <dbReference type="EMBL" id="GAA6146461.1"/>
    </source>
</evidence>
<evidence type="ECO:0000313" key="3">
    <source>
        <dbReference type="Proteomes" id="UP001481413"/>
    </source>
</evidence>
<dbReference type="RefSeq" id="WP_353295682.1">
    <property type="nucleotide sequence ID" value="NZ_BAABWH010000007.1"/>
</dbReference>
<sequence>MTIFKRVVLSLLLMSFQGFNHLNAKEVFLSPVNQAPKLSSSEGYVLIDLDASGTAPSIEFVRLGKVDIDYTEDTASKRLSSNVFNLKATERGLYIGKLKPGAYQITQVNAPYFGLPYILSTSDLKTWRFTIKKGRINYIGTLVVEGERSKENIETYFINSLAKRYNRIIESTKYLEMEFPLTMGTWYRDDFYSEYTKTQEKTND</sequence>
<accession>A0ABQ0A245</accession>
<proteinExistence type="predicted"/>
<keyword evidence="1" id="KW-0732">Signal</keyword>
<dbReference type="Proteomes" id="UP001481413">
    <property type="component" value="Unassembled WGS sequence"/>
</dbReference>
<protein>
    <recommendedName>
        <fullName evidence="4">Prealbumin-like fold domain-containing protein</fullName>
    </recommendedName>
</protein>
<name>A0ABQ0A245_9GAMM</name>
<feature type="chain" id="PRO_5045354091" description="Prealbumin-like fold domain-containing protein" evidence="1">
    <location>
        <begin position="25"/>
        <end position="204"/>
    </location>
</feature>
<organism evidence="2 3">
    <name type="scientific">Thalassolituus maritimus</name>
    <dbReference type="NCBI Taxonomy" id="484498"/>
    <lineage>
        <taxon>Bacteria</taxon>
        <taxon>Pseudomonadati</taxon>
        <taxon>Pseudomonadota</taxon>
        <taxon>Gammaproteobacteria</taxon>
        <taxon>Oceanospirillales</taxon>
        <taxon>Oceanospirillaceae</taxon>
        <taxon>Thalassolituus</taxon>
    </lineage>
</organism>
<reference evidence="2 3" key="1">
    <citation type="submission" date="2024-04" db="EMBL/GenBank/DDBJ databases">
        <title>Draft genome sequence of Thalassolituus maritimus NBRC 116585.</title>
        <authorList>
            <person name="Miyakawa T."/>
            <person name="Kusuya Y."/>
            <person name="Miura T."/>
        </authorList>
    </citation>
    <scope>NUCLEOTIDE SEQUENCE [LARGE SCALE GENOMIC DNA]</scope>
    <source>
        <strain evidence="2 3">5NW40-0001</strain>
    </source>
</reference>
<evidence type="ECO:0008006" key="4">
    <source>
        <dbReference type="Google" id="ProtNLM"/>
    </source>
</evidence>
<gene>
    <name evidence="2" type="ORF">NBRC116585_25790</name>
</gene>
<dbReference type="EMBL" id="BAABWH010000007">
    <property type="protein sequence ID" value="GAA6146461.1"/>
    <property type="molecule type" value="Genomic_DNA"/>
</dbReference>
<feature type="signal peptide" evidence="1">
    <location>
        <begin position="1"/>
        <end position="24"/>
    </location>
</feature>
<comment type="caution">
    <text evidence="2">The sequence shown here is derived from an EMBL/GenBank/DDBJ whole genome shotgun (WGS) entry which is preliminary data.</text>
</comment>